<dbReference type="PANTHER" id="PTHR43544">
    <property type="entry name" value="SHORT-CHAIN DEHYDROGENASE/REDUCTASE"/>
    <property type="match status" value="1"/>
</dbReference>
<dbReference type="InterPro" id="IPR036291">
    <property type="entry name" value="NAD(P)-bd_dom_sf"/>
</dbReference>
<name>A0ABV3PHC9_9HYPH</name>
<dbReference type="SUPFAM" id="SSF51735">
    <property type="entry name" value="NAD(P)-binding Rossmann-fold domains"/>
    <property type="match status" value="1"/>
</dbReference>
<accession>A0ABV3PHC9</accession>
<dbReference type="InterPro" id="IPR002347">
    <property type="entry name" value="SDR_fam"/>
</dbReference>
<dbReference type="Gene3D" id="3.40.50.720">
    <property type="entry name" value="NAD(P)-binding Rossmann-like Domain"/>
    <property type="match status" value="1"/>
</dbReference>
<gene>
    <name evidence="1" type="ORF">ABXS05_05780</name>
</gene>
<dbReference type="Pfam" id="PF00106">
    <property type="entry name" value="adh_short"/>
    <property type="match status" value="1"/>
</dbReference>
<sequence>MISDDEWRNCLDLLRRVARNTDLAADQTEFKTLVAKINRGARRKLKASAAFSRRQNDADEIASVLASRRDQLNRLEIEESGPERLTQGALRCYACASKYQRLHHFYHRLCPDCAELNYRKRLEIIDLSGRIAVVTGGRVKIGFEVALRLLRQKARVIVTTRFPVNALRRYQAEADYADWGDRLDLYGLDLRYLSDVHAFAEWLDTRFGHIDILINNAAQTIRRTADFYAPLLADEREEIASPCIAHRTANRFRAVDLLLTTQAKASPLPVDRYGEVVETPYKNSWYLRLDEVDTREMVETQVINAMAPFILCAQARGLMRKSPRDKRFIVNVGAMEGQFSHTGKGALHPHNNMSKAALSMLTRTAAVDYATDGIFMNSVDPGWISSETPRAVERRVQGLDYDLPLDCIDAAARILDPIVQSLDPLCQAPPCGLYWKDYRPSEW</sequence>
<comment type="caution">
    <text evidence="1">The sequence shown here is derived from an EMBL/GenBank/DDBJ whole genome shotgun (WGS) entry which is preliminary data.</text>
</comment>
<dbReference type="Proteomes" id="UP001555786">
    <property type="component" value="Unassembled WGS sequence"/>
</dbReference>
<organism evidence="1 2">
    <name type="scientific">Labrys neptuniae</name>
    <dbReference type="NCBI Taxonomy" id="376174"/>
    <lineage>
        <taxon>Bacteria</taxon>
        <taxon>Pseudomonadati</taxon>
        <taxon>Pseudomonadota</taxon>
        <taxon>Alphaproteobacteria</taxon>
        <taxon>Hyphomicrobiales</taxon>
        <taxon>Xanthobacteraceae</taxon>
        <taxon>Labrys</taxon>
    </lineage>
</organism>
<keyword evidence="2" id="KW-1185">Reference proteome</keyword>
<dbReference type="InterPro" id="IPR051468">
    <property type="entry name" value="Fungal_SecMetab_SDRs"/>
</dbReference>
<reference evidence="1 2" key="1">
    <citation type="submission" date="2024-07" db="EMBL/GenBank/DDBJ databases">
        <title>Description of Labrys sedimenti sp. nov., isolated from a diclofenac-degrading enrichment culture.</title>
        <authorList>
            <person name="Tancsics A."/>
            <person name="Csepanyi A."/>
        </authorList>
    </citation>
    <scope>NUCLEOTIDE SEQUENCE [LARGE SCALE GENOMIC DNA]</scope>
    <source>
        <strain evidence="1 2">LMG 23578</strain>
    </source>
</reference>
<evidence type="ECO:0000313" key="1">
    <source>
        <dbReference type="EMBL" id="MEW9305037.1"/>
    </source>
</evidence>
<dbReference type="EMBL" id="JBFNQD010000001">
    <property type="protein sequence ID" value="MEW9305037.1"/>
    <property type="molecule type" value="Genomic_DNA"/>
</dbReference>
<dbReference type="RefSeq" id="WP_367623220.1">
    <property type="nucleotide sequence ID" value="NZ_JBFNQD010000001.1"/>
</dbReference>
<proteinExistence type="predicted"/>
<dbReference type="PRINTS" id="PR00081">
    <property type="entry name" value="GDHRDH"/>
</dbReference>
<protein>
    <submittedName>
        <fullName evidence="1">SDR family oxidoreductase</fullName>
    </submittedName>
</protein>
<evidence type="ECO:0000313" key="2">
    <source>
        <dbReference type="Proteomes" id="UP001555786"/>
    </source>
</evidence>
<dbReference type="CDD" id="cd05233">
    <property type="entry name" value="SDR_c"/>
    <property type="match status" value="1"/>
</dbReference>
<dbReference type="PANTHER" id="PTHR43544:SF2">
    <property type="entry name" value="OXIDOREDUCTASE"/>
    <property type="match status" value="1"/>
</dbReference>
<dbReference type="Pfam" id="PF13561">
    <property type="entry name" value="adh_short_C2"/>
    <property type="match status" value="1"/>
</dbReference>